<gene>
    <name evidence="1" type="ORF">LCGC14_1232940</name>
</gene>
<organism evidence="1">
    <name type="scientific">marine sediment metagenome</name>
    <dbReference type="NCBI Taxonomy" id="412755"/>
    <lineage>
        <taxon>unclassified sequences</taxon>
        <taxon>metagenomes</taxon>
        <taxon>ecological metagenomes</taxon>
    </lineage>
</organism>
<name>A0A0F9PCA4_9ZZZZ</name>
<protein>
    <submittedName>
        <fullName evidence="1">Uncharacterized protein</fullName>
    </submittedName>
</protein>
<reference evidence="1" key="1">
    <citation type="journal article" date="2015" name="Nature">
        <title>Complex archaea that bridge the gap between prokaryotes and eukaryotes.</title>
        <authorList>
            <person name="Spang A."/>
            <person name="Saw J.H."/>
            <person name="Jorgensen S.L."/>
            <person name="Zaremba-Niedzwiedzka K."/>
            <person name="Martijn J."/>
            <person name="Lind A.E."/>
            <person name="van Eijk R."/>
            <person name="Schleper C."/>
            <person name="Guy L."/>
            <person name="Ettema T.J."/>
        </authorList>
    </citation>
    <scope>NUCLEOTIDE SEQUENCE</scope>
</reference>
<sequence>MKKIKLNAIDTRYKTMDKKIRPVVELLRRNMVNTFTSCDGGKGHSFERSIIRIYPFDDSNVDLEVAFIAFVLIREGYYDFNIKIEKTRLYSARREQLSFTNCSWKGVVSYCCFIEIMWVDKIRRDSK</sequence>
<accession>A0A0F9PCA4</accession>
<comment type="caution">
    <text evidence="1">The sequence shown here is derived from an EMBL/GenBank/DDBJ whole genome shotgun (WGS) entry which is preliminary data.</text>
</comment>
<proteinExistence type="predicted"/>
<evidence type="ECO:0000313" key="1">
    <source>
        <dbReference type="EMBL" id="KKM91002.1"/>
    </source>
</evidence>
<dbReference type="EMBL" id="LAZR01006595">
    <property type="protein sequence ID" value="KKM91002.1"/>
    <property type="molecule type" value="Genomic_DNA"/>
</dbReference>
<dbReference type="AlphaFoldDB" id="A0A0F9PCA4"/>